<evidence type="ECO:0000256" key="2">
    <source>
        <dbReference type="ARBA" id="ARBA00010123"/>
    </source>
</evidence>
<organism evidence="8 9">
    <name type="scientific">Providencia alcalifaciens 205/92</name>
    <dbReference type="NCBI Taxonomy" id="1256988"/>
    <lineage>
        <taxon>Bacteria</taxon>
        <taxon>Pseudomonadati</taxon>
        <taxon>Pseudomonadota</taxon>
        <taxon>Gammaproteobacteria</taxon>
        <taxon>Enterobacterales</taxon>
        <taxon>Morganellaceae</taxon>
        <taxon>Providencia</taxon>
    </lineage>
</organism>
<dbReference type="GO" id="GO:0003779">
    <property type="term" value="F:actin binding"/>
    <property type="evidence" value="ECO:0007669"/>
    <property type="project" value="UniProtKB-KW"/>
</dbReference>
<dbReference type="SUPFAM" id="SSF140746">
    <property type="entry name" value="SipA N-terminal domain-like"/>
    <property type="match status" value="1"/>
</dbReference>
<evidence type="ECO:0000313" key="8">
    <source>
        <dbReference type="EMBL" id="EUD11654.1"/>
    </source>
</evidence>
<accession>A0AAV3M8E1</accession>
<keyword evidence="4" id="KW-0843">Virulence</keyword>
<dbReference type="Gene3D" id="1.10.4150.10">
    <property type="entry name" value="SipA N-terminal domain-like"/>
    <property type="match status" value="1"/>
</dbReference>
<keyword evidence="3" id="KW-0964">Secreted</keyword>
<dbReference type="GO" id="GO:0005576">
    <property type="term" value="C:extracellular region"/>
    <property type="evidence" value="ECO:0007669"/>
    <property type="project" value="UniProtKB-SubCell"/>
</dbReference>
<proteinExistence type="inferred from homology"/>
<comment type="caution">
    <text evidence="8">The sequence shown here is derived from an EMBL/GenBank/DDBJ whole genome shotgun (WGS) entry which is preliminary data.</text>
</comment>
<comment type="similarity">
    <text evidence="2">Belongs to the SipA/IpaA family.</text>
</comment>
<feature type="region of interest" description="Disordered" evidence="6">
    <location>
        <begin position="278"/>
        <end position="311"/>
    </location>
</feature>
<dbReference type="InterPro" id="IPR015138">
    <property type="entry name" value="SipA_N"/>
</dbReference>
<dbReference type="Pfam" id="PF09052">
    <property type="entry name" value="SipA"/>
    <property type="match status" value="1"/>
</dbReference>
<comment type="subcellular location">
    <subcellularLocation>
        <location evidence="1">Secreted</location>
    </subcellularLocation>
</comment>
<reference evidence="8 9" key="1">
    <citation type="submission" date="2014-01" db="EMBL/GenBank/DDBJ databases">
        <authorList>
            <person name="Durkin A.S."/>
            <person name="McCorrison J."/>
            <person name="Torralba M."/>
            <person name="Gillis M."/>
            <person name="Haft D.H."/>
            <person name="Methe B."/>
            <person name="Sutton G."/>
            <person name="Nelson K.E."/>
        </authorList>
    </citation>
    <scope>NUCLEOTIDE SEQUENCE [LARGE SCALE GENOMIC DNA]</scope>
    <source>
        <strain evidence="8 9">205/92</strain>
    </source>
</reference>
<dbReference type="EMBL" id="JALD01000038">
    <property type="protein sequence ID" value="EUD11654.1"/>
    <property type="molecule type" value="Genomic_DNA"/>
</dbReference>
<feature type="region of interest" description="Disordered" evidence="6">
    <location>
        <begin position="330"/>
        <end position="432"/>
    </location>
</feature>
<protein>
    <recommendedName>
        <fullName evidence="7">Salmonella invasion protein A N-terminal domain-containing protein</fullName>
    </recommendedName>
</protein>
<dbReference type="AlphaFoldDB" id="A0AAV3M8E1"/>
<evidence type="ECO:0000256" key="6">
    <source>
        <dbReference type="SAM" id="MobiDB-lite"/>
    </source>
</evidence>
<evidence type="ECO:0000259" key="7">
    <source>
        <dbReference type="Pfam" id="PF09052"/>
    </source>
</evidence>
<evidence type="ECO:0000256" key="4">
    <source>
        <dbReference type="ARBA" id="ARBA00023026"/>
    </source>
</evidence>
<evidence type="ECO:0000256" key="1">
    <source>
        <dbReference type="ARBA" id="ARBA00004613"/>
    </source>
</evidence>
<feature type="compositionally biased region" description="Polar residues" evidence="6">
    <location>
        <begin position="369"/>
        <end position="389"/>
    </location>
</feature>
<feature type="domain" description="Salmonella invasion protein A N-terminal" evidence="7">
    <location>
        <begin position="58"/>
        <end position="269"/>
    </location>
</feature>
<gene>
    <name evidence="8" type="ORF">HMPREF1563_0259</name>
</gene>
<keyword evidence="5" id="KW-0009">Actin-binding</keyword>
<evidence type="ECO:0000313" key="9">
    <source>
        <dbReference type="Proteomes" id="UP000022311"/>
    </source>
</evidence>
<name>A0AAV3M8E1_9GAMM</name>
<feature type="compositionally biased region" description="Low complexity" evidence="6">
    <location>
        <begin position="350"/>
        <end position="363"/>
    </location>
</feature>
<evidence type="ECO:0000256" key="3">
    <source>
        <dbReference type="ARBA" id="ARBA00022525"/>
    </source>
</evidence>
<feature type="compositionally biased region" description="Polar residues" evidence="6">
    <location>
        <begin position="419"/>
        <end position="432"/>
    </location>
</feature>
<dbReference type="Proteomes" id="UP000022311">
    <property type="component" value="Unassembled WGS sequence"/>
</dbReference>
<dbReference type="InterPro" id="IPR023225">
    <property type="entry name" value="SipA_chaperone-bd"/>
</dbReference>
<feature type="non-terminal residue" evidence="8">
    <location>
        <position position="432"/>
    </location>
</feature>
<sequence length="432" mass="45808">MNPAGLSRAVSLGNLAPDMSNINNIQTPLGGSVRGVEGSRIQRSHSCPDLSGGKLELFAAFQRKANLESLIGTVKSESAQQKLRDILTQSPNASAKHEVERFASVFRQLKQNPALTQTQQGLLLELAEQYAEKIIADGLGSKSAFGPWNGSNQKNFKKRQELEHKLANLVCECTQGDGLALGNNFAQKEVLPFILSCLQDQFGCGLSDESAQQIVQLVDKAAMQALEAIRQRYLDLIEEQGQGVGKQARDLETIGMMPLLLRNILANIPKELLPDEIDSTIPRQPRDEDPAGPADPNAPTGPTEPLDRGITINVGGINIDNRSYNYDSHDITTTNNTNGNDSQVTKGSEDASTSTDDIASTTENVGDDVTSTSEGRGNSISSGSQTSGDDLSATLGQEGTGGGHGGDITSSGEGREAISSGSQTSGDNPFAT</sequence>
<dbReference type="RefSeq" id="WP_036961005.1">
    <property type="nucleotide sequence ID" value="NZ_JALD01000038.1"/>
</dbReference>
<evidence type="ECO:0000256" key="5">
    <source>
        <dbReference type="ARBA" id="ARBA00023203"/>
    </source>
</evidence>